<feature type="compositionally biased region" description="Polar residues" evidence="11">
    <location>
        <begin position="34"/>
        <end position="43"/>
    </location>
</feature>
<dbReference type="PANTHER" id="PTHR17972:SF0">
    <property type="entry name" value="NUCLEOLAR PROTEIN 6"/>
    <property type="match status" value="1"/>
</dbReference>
<evidence type="ECO:0000259" key="16">
    <source>
        <dbReference type="Pfam" id="PF17406"/>
    </source>
</evidence>
<evidence type="ECO:0000313" key="18">
    <source>
        <dbReference type="Proteomes" id="UP000829291"/>
    </source>
</evidence>
<dbReference type="GO" id="GO:0032040">
    <property type="term" value="C:small-subunit processome"/>
    <property type="evidence" value="ECO:0007669"/>
    <property type="project" value="TreeGrafter"/>
</dbReference>
<dbReference type="OrthoDB" id="10251401at2759"/>
<dbReference type="Pfam" id="PF17406">
    <property type="entry name" value="Nrap_D5"/>
    <property type="match status" value="1"/>
</dbReference>
<proteinExistence type="inferred from homology"/>
<evidence type="ECO:0000259" key="12">
    <source>
        <dbReference type="Pfam" id="PF03813"/>
    </source>
</evidence>
<comment type="subunit">
    <text evidence="9">Part of the small subunit (SSU) processome, composed of more than 70 proteins and the RNA chaperone small nucleolar RNA (snoRNA) U3.</text>
</comment>
<dbReference type="InterPro" id="IPR005554">
    <property type="entry name" value="NOL6/Upt22"/>
</dbReference>
<dbReference type="Pfam" id="PF17407">
    <property type="entry name" value="Nrap_D6"/>
    <property type="match status" value="1"/>
</dbReference>
<gene>
    <name evidence="19" type="primary">LOC107223269</name>
</gene>
<feature type="domain" description="Nrap protein" evidence="16">
    <location>
        <begin position="903"/>
        <end position="1055"/>
    </location>
</feature>
<dbReference type="InterPro" id="IPR035371">
    <property type="entry name" value="Nrap_D6"/>
</dbReference>
<evidence type="ECO:0000256" key="3">
    <source>
        <dbReference type="ARBA" id="ARBA00006674"/>
    </source>
</evidence>
<organism evidence="19">
    <name type="scientific">Neodiprion lecontei</name>
    <name type="common">Redheaded pine sawfly</name>
    <dbReference type="NCBI Taxonomy" id="441921"/>
    <lineage>
        <taxon>Eukaryota</taxon>
        <taxon>Metazoa</taxon>
        <taxon>Ecdysozoa</taxon>
        <taxon>Arthropoda</taxon>
        <taxon>Hexapoda</taxon>
        <taxon>Insecta</taxon>
        <taxon>Pterygota</taxon>
        <taxon>Neoptera</taxon>
        <taxon>Endopterygota</taxon>
        <taxon>Hymenoptera</taxon>
        <taxon>Tenthredinoidea</taxon>
        <taxon>Diprionidae</taxon>
        <taxon>Diprioninae</taxon>
        <taxon>Neodiprion</taxon>
    </lineage>
</organism>
<feature type="domain" description="Nrap protein" evidence="12">
    <location>
        <begin position="230"/>
        <end position="365"/>
    </location>
</feature>
<keyword evidence="5" id="KW-0158">Chromosome</keyword>
<dbReference type="InterPro" id="IPR035082">
    <property type="entry name" value="Nrap_D1"/>
</dbReference>
<evidence type="ECO:0000256" key="6">
    <source>
        <dbReference type="ARBA" id="ARBA00022884"/>
    </source>
</evidence>
<dbReference type="InterPro" id="IPR035370">
    <property type="entry name" value="Nrap_D5"/>
</dbReference>
<dbReference type="Pfam" id="PF03813">
    <property type="entry name" value="Nrap"/>
    <property type="match status" value="1"/>
</dbReference>
<comment type="subcellular location">
    <subcellularLocation>
        <location evidence="1">Chromosome</location>
    </subcellularLocation>
    <subcellularLocation>
        <location evidence="2 10">Nucleus</location>
        <location evidence="2 10">Nucleolus</location>
    </subcellularLocation>
</comment>
<dbReference type="InterPro" id="IPR035367">
    <property type="entry name" value="Nrap_D2"/>
</dbReference>
<evidence type="ECO:0000313" key="19">
    <source>
        <dbReference type="RefSeq" id="XP_015518385.2"/>
    </source>
</evidence>
<dbReference type="GO" id="GO:0006364">
    <property type="term" value="P:rRNA processing"/>
    <property type="evidence" value="ECO:0007669"/>
    <property type="project" value="TreeGrafter"/>
</dbReference>
<feature type="compositionally biased region" description="Acidic residues" evidence="11">
    <location>
        <begin position="53"/>
        <end position="78"/>
    </location>
</feature>
<feature type="domain" description="Nrap protein" evidence="14">
    <location>
        <begin position="517"/>
        <end position="674"/>
    </location>
</feature>
<accession>A0A6J0BVB7</accession>
<dbReference type="RefSeq" id="XP_015518385.2">
    <property type="nucleotide sequence ID" value="XM_015662899.2"/>
</dbReference>
<feature type="region of interest" description="Disordered" evidence="11">
    <location>
        <begin position="1"/>
        <end position="82"/>
    </location>
</feature>
<keyword evidence="6 10" id="KW-0694">RNA-binding</keyword>
<dbReference type="Pfam" id="PF17404">
    <property type="entry name" value="Nrap_D3"/>
    <property type="match status" value="1"/>
</dbReference>
<evidence type="ECO:0000259" key="17">
    <source>
        <dbReference type="Pfam" id="PF17407"/>
    </source>
</evidence>
<comment type="function">
    <text evidence="8">Part of the small subunit (SSU) processome, first precursor of the small eukaryotic ribosomal subunit. During the assembly of the SSU processome in the nucleolus, many ribosome biogenesis factors, an RNA chaperone and ribosomal proteins associate with the nascent pre-rRNA and work in concert to generate RNA folding, modifications, rearrangements and cleavage as well as targeted degradation of pre-ribosomal RNA by the RNA exosome.</text>
</comment>
<evidence type="ECO:0000256" key="10">
    <source>
        <dbReference type="RuleBase" id="RU364032"/>
    </source>
</evidence>
<dbReference type="GO" id="GO:0006409">
    <property type="term" value="P:tRNA export from nucleus"/>
    <property type="evidence" value="ECO:0007669"/>
    <property type="project" value="TreeGrafter"/>
</dbReference>
<evidence type="ECO:0000256" key="2">
    <source>
        <dbReference type="ARBA" id="ARBA00004604"/>
    </source>
</evidence>
<comment type="similarity">
    <text evidence="3 10">Belongs to the NRAP family.</text>
</comment>
<dbReference type="InParanoid" id="A0A6J0BVB7"/>
<feature type="compositionally biased region" description="Acidic residues" evidence="11">
    <location>
        <begin position="10"/>
        <end position="28"/>
    </location>
</feature>
<dbReference type="GO" id="GO:0034456">
    <property type="term" value="C:UTP-C complex"/>
    <property type="evidence" value="ECO:0007669"/>
    <property type="project" value="TreeGrafter"/>
</dbReference>
<dbReference type="PANTHER" id="PTHR17972">
    <property type="entry name" value="NUCLEOLAR RNA-ASSOCIATED PROTEIN"/>
    <property type="match status" value="1"/>
</dbReference>
<dbReference type="Gene3D" id="1.10.1410.10">
    <property type="match status" value="2"/>
</dbReference>
<name>A0A6J0BVB7_NEOLC</name>
<evidence type="ECO:0000256" key="9">
    <source>
        <dbReference type="ARBA" id="ARBA00035020"/>
    </source>
</evidence>
<feature type="domain" description="Nrap protein" evidence="17">
    <location>
        <begin position="1060"/>
        <end position="1189"/>
    </location>
</feature>
<evidence type="ECO:0000256" key="4">
    <source>
        <dbReference type="ARBA" id="ARBA00016437"/>
    </source>
</evidence>
<feature type="domain" description="Nrap protein" evidence="15">
    <location>
        <begin position="693"/>
        <end position="899"/>
    </location>
</feature>
<dbReference type="InterPro" id="IPR035368">
    <property type="entry name" value="Nrap_D3"/>
</dbReference>
<evidence type="ECO:0000259" key="14">
    <source>
        <dbReference type="Pfam" id="PF17404"/>
    </source>
</evidence>
<evidence type="ECO:0000259" key="13">
    <source>
        <dbReference type="Pfam" id="PF17403"/>
    </source>
</evidence>
<keyword evidence="7 10" id="KW-0539">Nucleus</keyword>
<dbReference type="GeneID" id="107223269"/>
<evidence type="ECO:0000259" key="15">
    <source>
        <dbReference type="Pfam" id="PF17405"/>
    </source>
</evidence>
<dbReference type="FunCoup" id="A0A6J0BVB7">
    <property type="interactions" value="1555"/>
</dbReference>
<dbReference type="Proteomes" id="UP000829291">
    <property type="component" value="Chromosome 6"/>
</dbReference>
<keyword evidence="18" id="KW-1185">Reference proteome</keyword>
<evidence type="ECO:0000256" key="8">
    <source>
        <dbReference type="ARBA" id="ARBA00035000"/>
    </source>
</evidence>
<dbReference type="Pfam" id="PF17405">
    <property type="entry name" value="Nrap_D4"/>
    <property type="match status" value="1"/>
</dbReference>
<evidence type="ECO:0000256" key="5">
    <source>
        <dbReference type="ARBA" id="ARBA00022454"/>
    </source>
</evidence>
<reference evidence="19" key="1">
    <citation type="submission" date="2025-08" db="UniProtKB">
        <authorList>
            <consortium name="RefSeq"/>
        </authorList>
    </citation>
    <scope>IDENTIFICATION</scope>
    <source>
        <tissue evidence="19">Thorax and Abdomen</tissue>
    </source>
</reference>
<evidence type="ECO:0000256" key="11">
    <source>
        <dbReference type="SAM" id="MobiDB-lite"/>
    </source>
</evidence>
<evidence type="ECO:0000256" key="1">
    <source>
        <dbReference type="ARBA" id="ARBA00004286"/>
    </source>
</evidence>
<dbReference type="InterPro" id="IPR035369">
    <property type="entry name" value="Nrap_D4"/>
</dbReference>
<evidence type="ECO:0000256" key="7">
    <source>
        <dbReference type="ARBA" id="ARBA00023242"/>
    </source>
</evidence>
<dbReference type="AlphaFoldDB" id="A0A6J0BVB7"/>
<dbReference type="GO" id="GO:0032545">
    <property type="term" value="C:CURI complex"/>
    <property type="evidence" value="ECO:0007669"/>
    <property type="project" value="TreeGrafter"/>
</dbReference>
<dbReference type="GO" id="GO:0005694">
    <property type="term" value="C:chromosome"/>
    <property type="evidence" value="ECO:0007669"/>
    <property type="project" value="UniProtKB-SubCell"/>
</dbReference>
<dbReference type="KEGG" id="nlo:107223269"/>
<dbReference type="GO" id="GO:0003723">
    <property type="term" value="F:RNA binding"/>
    <property type="evidence" value="ECO:0007669"/>
    <property type="project" value="UniProtKB-KW"/>
</dbReference>
<dbReference type="Pfam" id="PF17403">
    <property type="entry name" value="Nrap_D2"/>
    <property type="match status" value="1"/>
</dbReference>
<feature type="domain" description="Nrap protein" evidence="13">
    <location>
        <begin position="372"/>
        <end position="510"/>
    </location>
</feature>
<dbReference type="Gene3D" id="3.30.70.3030">
    <property type="match status" value="1"/>
</dbReference>
<sequence>MNRNSKPDDIEFDSMIENGTDEESDSETEIGIAKSSSRSNKINENLEAHEVDSSEPDDNDYDSLIENGTDESDSEIDISEPKNLTKVNKRKITDDHDVTAPKKKGKIDKELYKPPTVEELNQLRETENLFHSNLFRLQIEEMLQQVKVKDKYKKLFSTWFEDFQQCINQIEETSEFKLSDKKSLRSLNIEVPVDCVSKSTKGFYKFLKPSKISVVGSYAIDCCIGPNFTVDVAVEMPAKLFQKHDYQNHRYFRKRAIYLSYIAANIGEDLVESKKFTNLGDTYKPILKIVPTGKLSKRVTVHLHVVAQEGSFKLNRFLPEKNSVRTGWYFGEDHPEDDSAIPTPHYNSSVLHDLTMSQNNSRIIKTISEYPALRDGILLLKIWLHQRQLGRGYGSFTGHVLTMYVIHLMKIRQINNIMSSYQVIRNVWNSLALSNWCESGITLCQNDNSEPSVSEYRNHYDCVFIDTSGYHNLVANMNRTTFEWIKRQAELAVKCLDNVQINSFQTLFMTAVPFHRGFDHTICFHDTNAILQLVEKLSPRAARLDYDSNTWAQAVKLLVSTFQRGMNKRVSQIGVILGESEEWEITDPAPKGLRKIYIGFELNPEFCFSIVDKGPQANLPEAEEFRKFWGKKSELRRFQDGSICEAIVWGEGKTLAEKRSLCKRIIIYLLENKFSIAQDKFLYISDQMEELLKLKKIKVTNFAYGTGEEATIQMLNIFNELEKELTSLSDLPLTVTGVQGCSAVFRYTEVFPPLATIYRSGTKITKEGKNCLLLREKNLGMAPRYVLPIEAVIHLSLSGKWPEDLEAIRKIKAAFHIQIAAGLRKQYNLKAQGGLNYIDVMKGGFVFRLTVAHQKEIVLLKQQIGDDGVIRYRDNEESIELEKKLFHLPKLTSALHGLHSQVPSFGPACCLAKRWLRAHLLDDSHIPDVIVELLFAAMYLAPEPYSPTQTPQVAFLRFLELLVKSYWNTEPIIVNFNNEMTRQEIVEIESYFNTNRSMLPSLFISTPYDKKNSLWTRKKPSLVILKRITTLARASLKIIEKQIYDGDILNHRLIFKAPMTEYDFLINLRPFLNPRRLQDINLNDDHPMVEWHPHKSHSMAKIPVVDFNPVQIYLQELRENYEEYALFFHDTFGGHVIGVLIKPSALEPKEFKVSNVNCRKVNDDGKLVLNVSAMLEDFYVLGKGLVRSIDTQSKKDYLC</sequence>
<protein>
    <recommendedName>
        <fullName evidence="4 10">Nucleolar protein 6</fullName>
    </recommendedName>
</protein>